<reference evidence="2 3" key="1">
    <citation type="submission" date="2018-05" db="EMBL/GenBank/DDBJ databases">
        <title>Genome sequencing and assembly of the regulated plant pathogen Lachnellula willkommii and related sister species for the development of diagnostic species identification markers.</title>
        <authorList>
            <person name="Giroux E."/>
            <person name="Bilodeau G."/>
        </authorList>
    </citation>
    <scope>NUCLEOTIDE SEQUENCE [LARGE SCALE GENOMIC DNA]</scope>
    <source>
        <strain evidence="2 3">CBS 268.59</strain>
    </source>
</reference>
<protein>
    <submittedName>
        <fullName evidence="2">Heterokaryon incompatibility protein 6 OR allele</fullName>
    </submittedName>
</protein>
<dbReference type="AlphaFoldDB" id="A0A8T9BYP4"/>
<organism evidence="2 3">
    <name type="scientific">Lachnellula suecica</name>
    <dbReference type="NCBI Taxonomy" id="602035"/>
    <lineage>
        <taxon>Eukaryota</taxon>
        <taxon>Fungi</taxon>
        <taxon>Dikarya</taxon>
        <taxon>Ascomycota</taxon>
        <taxon>Pezizomycotina</taxon>
        <taxon>Leotiomycetes</taxon>
        <taxon>Helotiales</taxon>
        <taxon>Lachnaceae</taxon>
        <taxon>Lachnellula</taxon>
    </lineage>
</organism>
<dbReference type="Pfam" id="PF26639">
    <property type="entry name" value="Het-6_barrel"/>
    <property type="match status" value="1"/>
</dbReference>
<dbReference type="PANTHER" id="PTHR24148:SF64">
    <property type="entry name" value="HETEROKARYON INCOMPATIBILITY DOMAIN-CONTAINING PROTEIN"/>
    <property type="match status" value="1"/>
</dbReference>
<dbReference type="OrthoDB" id="2157530at2759"/>
<dbReference type="Proteomes" id="UP000469558">
    <property type="component" value="Unassembled WGS sequence"/>
</dbReference>
<proteinExistence type="predicted"/>
<dbReference type="Pfam" id="PF06985">
    <property type="entry name" value="HET"/>
    <property type="match status" value="1"/>
</dbReference>
<comment type="caution">
    <text evidence="2">The sequence shown here is derived from an EMBL/GenBank/DDBJ whole genome shotgun (WGS) entry which is preliminary data.</text>
</comment>
<sequence length="618" mass="69619">MAEFGRHQYQPLPTAGHIRLLTIYPGSDDDIIVTLAPVAFTPESPQGMPVYEALSYTWDSEQNPQHILVREDDGSTAFLPVTRNLAVALMHLRYSDKARVIWIDALCINQSDLAEKGPQVAQMGMAYRLAVRVVTWLGPEQDDSTHALQTLTWIGSQVDANHALWLVTPSKECTDPSFGDLNMEIPLGEKDIRAIFHLISRRWFERLWVRQEIMLSEARTVVQCGLFHAAWPPLRRALLCLYMKRRPPSSFEEKLYDRLLVLRGLIGQPPTVELGFIRHIFGQAACKDPRDRVYALLEFLPEDDKAVVGEPDYTKDVETIFKNIMWRWIVRYRSLNLLTQCEPGIADLACSWIPDWSKKDVIFGRNYWRHFASSQLAALCTLSPDGRTLRSWGVSATSITDLQAIPVLKDRRVQEVEDVLRDLLPEDGLENLYPTGINMLEAYARTFIANAVAENEEPWTGVDPTVQDAKDTVLHLHNGKENEQVSTRVLGHSTSIFRIARAMLGGKQLLHGSGGYIGIAPRLARRGDEICVLVGCQTPMVLRRVGESTFRIVGECYVLGLSEGESLLGALPLGTRRVFATDPKWGIYSCFNNETTAGCKYSSKENQVATEYGNYLKD</sequence>
<evidence type="ECO:0000259" key="1">
    <source>
        <dbReference type="Pfam" id="PF06985"/>
    </source>
</evidence>
<dbReference type="InterPro" id="IPR010730">
    <property type="entry name" value="HET"/>
</dbReference>
<accession>A0A8T9BYP4</accession>
<evidence type="ECO:0000313" key="2">
    <source>
        <dbReference type="EMBL" id="TVY71440.1"/>
    </source>
</evidence>
<gene>
    <name evidence="2" type="primary">het-6_20</name>
    <name evidence="2" type="ORF">LSUE1_G007674</name>
</gene>
<keyword evidence="3" id="KW-1185">Reference proteome</keyword>
<dbReference type="PANTHER" id="PTHR24148">
    <property type="entry name" value="ANKYRIN REPEAT DOMAIN-CONTAINING PROTEIN 39 HOMOLOG-RELATED"/>
    <property type="match status" value="1"/>
</dbReference>
<name>A0A8T9BYP4_9HELO</name>
<dbReference type="InterPro" id="IPR052895">
    <property type="entry name" value="HetReg/Transcr_Mod"/>
</dbReference>
<dbReference type="EMBL" id="QGMK01001228">
    <property type="protein sequence ID" value="TVY71440.1"/>
    <property type="molecule type" value="Genomic_DNA"/>
</dbReference>
<evidence type="ECO:0000313" key="3">
    <source>
        <dbReference type="Proteomes" id="UP000469558"/>
    </source>
</evidence>
<feature type="domain" description="Heterokaryon incompatibility" evidence="1">
    <location>
        <begin position="51"/>
        <end position="212"/>
    </location>
</feature>